<dbReference type="Pfam" id="PF01636">
    <property type="entry name" value="APH"/>
    <property type="match status" value="1"/>
</dbReference>
<gene>
    <name evidence="2" type="ORF">SAMN05660206_101144</name>
</gene>
<keyword evidence="2" id="KW-0808">Transferase</keyword>
<dbReference type="OrthoDB" id="526037at2"/>
<protein>
    <submittedName>
        <fullName evidence="2">Phosphotransferase enzyme family protein</fullName>
    </submittedName>
</protein>
<dbReference type="InterPro" id="IPR002575">
    <property type="entry name" value="Aminoglycoside_PTrfase"/>
</dbReference>
<dbReference type="AlphaFoldDB" id="A0A1I6NWH3"/>
<evidence type="ECO:0000313" key="2">
    <source>
        <dbReference type="EMBL" id="SFS32303.1"/>
    </source>
</evidence>
<dbReference type="InterPro" id="IPR011009">
    <property type="entry name" value="Kinase-like_dom_sf"/>
</dbReference>
<keyword evidence="3" id="KW-1185">Reference proteome</keyword>
<accession>A0A1I6NWH3</accession>
<dbReference type="Gene3D" id="3.90.1200.10">
    <property type="match status" value="1"/>
</dbReference>
<dbReference type="PANTHER" id="PTHR21064:SF5">
    <property type="entry name" value="SLR1880 PROTEIN"/>
    <property type="match status" value="1"/>
</dbReference>
<dbReference type="RefSeq" id="WP_093363245.1">
    <property type="nucleotide sequence ID" value="NZ_FOZZ01000001.1"/>
</dbReference>
<name>A0A1I6NWH3_9SPHI</name>
<dbReference type="Proteomes" id="UP000198785">
    <property type="component" value="Unassembled WGS sequence"/>
</dbReference>
<dbReference type="InterPro" id="IPR050249">
    <property type="entry name" value="Pseudomonas-type_ThrB"/>
</dbReference>
<evidence type="ECO:0000259" key="1">
    <source>
        <dbReference type="Pfam" id="PF01636"/>
    </source>
</evidence>
<sequence>MDDNNNTAGLNAASQFDIQGEIVDAKRFGSGHINDTFCVSTNTEDGRSYLLQRINHHIFSNVDGLMNNTKIVLDHLKGKLAHLGEERVEKSTLTLIPTKEGKLYCKDEEGNYWRMFLLIEDTKSYDIVETTAQAYSGGQAFGEFQKQLSDLEAEKLVEILPNFHNIDFRLGNLRKAIEKDSVGRVKSVQDILDYIFDREERMRTILDMAQRGELPLRITHNDTKFNNVLLDQEDNVQCVIDLDTVMPGYVAYDFGDAIRTIINSAAEDEADKTKIVLNIPLFKAYAEGYLSEAKEFLTEAETASLLHGVFLLPYMQAVRFLTDYLEGDTYYKIHYPEHNLVRTNAQLKLVQELEKHESELVEILEQSVNA</sequence>
<dbReference type="SUPFAM" id="SSF56112">
    <property type="entry name" value="Protein kinase-like (PK-like)"/>
    <property type="match status" value="1"/>
</dbReference>
<dbReference type="PANTHER" id="PTHR21064">
    <property type="entry name" value="AMINOGLYCOSIDE PHOSPHOTRANSFERASE DOMAIN-CONTAINING PROTEIN-RELATED"/>
    <property type="match status" value="1"/>
</dbReference>
<evidence type="ECO:0000313" key="3">
    <source>
        <dbReference type="Proteomes" id="UP000198785"/>
    </source>
</evidence>
<reference evidence="2 3" key="1">
    <citation type="submission" date="2016-10" db="EMBL/GenBank/DDBJ databases">
        <authorList>
            <person name="de Groot N.N."/>
        </authorList>
    </citation>
    <scope>NUCLEOTIDE SEQUENCE [LARGE SCALE GENOMIC DNA]</scope>
    <source>
        <strain evidence="2 3">DSM 22789</strain>
    </source>
</reference>
<feature type="domain" description="Aminoglycoside phosphotransferase" evidence="1">
    <location>
        <begin position="25"/>
        <end position="270"/>
    </location>
</feature>
<dbReference type="EMBL" id="FOZZ01000001">
    <property type="protein sequence ID" value="SFS32303.1"/>
    <property type="molecule type" value="Genomic_DNA"/>
</dbReference>
<organism evidence="2 3">
    <name type="scientific">Sphingobacterium wenxiniae</name>
    <dbReference type="NCBI Taxonomy" id="683125"/>
    <lineage>
        <taxon>Bacteria</taxon>
        <taxon>Pseudomonadati</taxon>
        <taxon>Bacteroidota</taxon>
        <taxon>Sphingobacteriia</taxon>
        <taxon>Sphingobacteriales</taxon>
        <taxon>Sphingobacteriaceae</taxon>
        <taxon>Sphingobacterium</taxon>
    </lineage>
</organism>
<dbReference type="STRING" id="683125.SAMN05660206_101144"/>
<proteinExistence type="predicted"/>
<dbReference type="GO" id="GO:0016740">
    <property type="term" value="F:transferase activity"/>
    <property type="evidence" value="ECO:0007669"/>
    <property type="project" value="UniProtKB-KW"/>
</dbReference>